<gene>
    <name evidence="6" type="ORF">BN1012_Phect2408</name>
</gene>
<dbReference type="Gene3D" id="3.20.20.80">
    <property type="entry name" value="Glycosidases"/>
    <property type="match status" value="2"/>
</dbReference>
<evidence type="ECO:0000256" key="1">
    <source>
        <dbReference type="ARBA" id="ARBA00005641"/>
    </source>
</evidence>
<evidence type="ECO:0000259" key="4">
    <source>
        <dbReference type="Pfam" id="PF00150"/>
    </source>
</evidence>
<dbReference type="InterPro" id="IPR052066">
    <property type="entry name" value="Glycosphingolipid_Hydrolases"/>
</dbReference>
<keyword evidence="3 6" id="KW-0326">Glycosidase</keyword>
<organism evidence="6 7">
    <name type="scientific">Candidatus Phaeomarinibacter ectocarpi</name>
    <dbReference type="NCBI Taxonomy" id="1458461"/>
    <lineage>
        <taxon>Bacteria</taxon>
        <taxon>Pseudomonadati</taxon>
        <taxon>Pseudomonadota</taxon>
        <taxon>Alphaproteobacteria</taxon>
        <taxon>Hyphomicrobiales</taxon>
        <taxon>Parvibaculaceae</taxon>
        <taxon>Candidatus Phaeomarinibacter</taxon>
    </lineage>
</organism>
<feature type="domain" description="Glycoside hydrolase family 5 C-terminal" evidence="5">
    <location>
        <begin position="576"/>
        <end position="654"/>
    </location>
</feature>
<evidence type="ECO:0000256" key="3">
    <source>
        <dbReference type="ARBA" id="ARBA00023295"/>
    </source>
</evidence>
<evidence type="ECO:0000259" key="5">
    <source>
        <dbReference type="Pfam" id="PF18564"/>
    </source>
</evidence>
<dbReference type="STRING" id="1458461.BN1012_Phect2408"/>
<dbReference type="GO" id="GO:0016042">
    <property type="term" value="P:lipid catabolic process"/>
    <property type="evidence" value="ECO:0007669"/>
    <property type="project" value="UniProtKB-ARBA"/>
</dbReference>
<dbReference type="GO" id="GO:0004553">
    <property type="term" value="F:hydrolase activity, hydrolyzing O-glycosyl compounds"/>
    <property type="evidence" value="ECO:0007669"/>
    <property type="project" value="InterPro"/>
</dbReference>
<dbReference type="EMBL" id="HG966617">
    <property type="protein sequence ID" value="CDO60621.1"/>
    <property type="molecule type" value="Genomic_DNA"/>
</dbReference>
<dbReference type="AlphaFoldDB" id="X5MNY9"/>
<dbReference type="HOGENOM" id="CLU_009024_1_0_5"/>
<comment type="similarity">
    <text evidence="1">Belongs to the glycosyl hydrolase 5 (cellulase A) family.</text>
</comment>
<evidence type="ECO:0000313" key="7">
    <source>
        <dbReference type="Proteomes" id="UP000032160"/>
    </source>
</evidence>
<dbReference type="Gene3D" id="2.60.40.1180">
    <property type="entry name" value="Golgi alpha-mannosidase II"/>
    <property type="match status" value="1"/>
</dbReference>
<dbReference type="InterPro" id="IPR041036">
    <property type="entry name" value="GH5_C"/>
</dbReference>
<keyword evidence="7" id="KW-1185">Reference proteome</keyword>
<evidence type="ECO:0000313" key="6">
    <source>
        <dbReference type="EMBL" id="CDO60621.1"/>
    </source>
</evidence>
<dbReference type="KEGG" id="pect:BN1012_Phect2408"/>
<dbReference type="RefSeq" id="WP_043948623.1">
    <property type="nucleotide sequence ID" value="NZ_HG966617.1"/>
</dbReference>
<dbReference type="SUPFAM" id="SSF51445">
    <property type="entry name" value="(Trans)glycosidases"/>
    <property type="match status" value="1"/>
</dbReference>
<name>X5MNY9_9HYPH</name>
<dbReference type="PANTHER" id="PTHR31308:SF5">
    <property type="entry name" value="ERGOSTERYL-BETA-GLUCOSIDASE"/>
    <property type="match status" value="1"/>
</dbReference>
<dbReference type="PANTHER" id="PTHR31308">
    <property type="match status" value="1"/>
</dbReference>
<sequence>MSLPKLHLEGDRFVDEAGRHVILRGVNLGGDCKLPYPDGGTHIPTDFSDHREVSFIGRPFPIDEADEHLGRLKHWGFNCLRLLTTWESCEHAGPGQYDEAYLDYIADVCRRAGDHGMYVFIDFHQDVWSRMSGGDGAPGWTFEKCGLDFTKFHESGSAKVMQHCYDFERGGGRQEDTYPTMTWAQNYRRPGNAIMWTLFFAGADFAPDLMVDGVNAQEFLQSHYLGAMQQIARRVKDMPHVLGFDTLNEPGSGWIANETSYQHTEKSKEHPERVSPGPAWSPLDGLLVARGIPRSVPVVSFDATEMKMKVTGEERANDNRVPIWRDGVACPFEQAGAYRLNANGEAEDVNETYFTHRNGKPVDLEADYMAPFFNRVADGIREIKSDWMVFAELDPFRGLSGEGFPEGSPDNTVNASHWYDIVTLVTKVFMYPTAVNPFNGRVIEGPDAIQAQYVEQLDLIKQAARTLNGGKGAPTLIGEFGIPYDLDQAAAYKAWAAGDHSDKPWEMHKTSLDLMYNAMDALLLSTAHWNYTASNSNDQAIGDGWNQEDLSIFSRDQQDNPLDKDSGGRGLKGFCRPYVRRAQGELVSHGFDLKTRKFKAEIKLDGEASETELYIPRLHYGSGCDISLTSGNASFIGDGQVVTISGTEGSRLEIVVQPSTGA</sequence>
<dbReference type="InterPro" id="IPR013780">
    <property type="entry name" value="Glyco_hydro_b"/>
</dbReference>
<accession>X5MNY9</accession>
<dbReference type="Pfam" id="PF00150">
    <property type="entry name" value="Cellulase"/>
    <property type="match status" value="1"/>
</dbReference>
<dbReference type="GO" id="GO:1901136">
    <property type="term" value="P:carbohydrate derivative catabolic process"/>
    <property type="evidence" value="ECO:0007669"/>
    <property type="project" value="UniProtKB-ARBA"/>
</dbReference>
<reference evidence="6 7" key="1">
    <citation type="journal article" date="2014" name="Front. Genet.">
        <title>Genome and metabolic network of "Candidatus Phaeomarinobacter ectocarpi" Ec32, a new candidate genus of Alphaproteobacteria frequently associated with brown algae.</title>
        <authorList>
            <person name="Dittami S.M."/>
            <person name="Barbeyron T."/>
            <person name="Boyen C."/>
            <person name="Cambefort J."/>
            <person name="Collet G."/>
            <person name="Delage L."/>
            <person name="Gobet A."/>
            <person name="Groisillier A."/>
            <person name="Leblanc C."/>
            <person name="Michel G."/>
            <person name="Scornet D."/>
            <person name="Siegel A."/>
            <person name="Tapia J.E."/>
            <person name="Tonon T."/>
        </authorList>
    </citation>
    <scope>NUCLEOTIDE SEQUENCE [LARGE SCALE GENOMIC DNA]</scope>
    <source>
        <strain evidence="6 7">Ec32</strain>
    </source>
</reference>
<protein>
    <submittedName>
        <fullName evidence="6">Glycoside hydrolase|GH5</fullName>
        <ecNumber evidence="6">3.2.1.-</ecNumber>
    </submittedName>
</protein>
<feature type="domain" description="Glycoside hydrolase family 5" evidence="4">
    <location>
        <begin position="66"/>
        <end position="128"/>
    </location>
</feature>
<dbReference type="Proteomes" id="UP000032160">
    <property type="component" value="Chromosome I"/>
</dbReference>
<dbReference type="GO" id="GO:0000272">
    <property type="term" value="P:polysaccharide catabolic process"/>
    <property type="evidence" value="ECO:0007669"/>
    <property type="project" value="InterPro"/>
</dbReference>
<dbReference type="OrthoDB" id="9800955at2"/>
<dbReference type="EC" id="3.2.1.-" evidence="6"/>
<dbReference type="PATRIC" id="fig|1458461.3.peg.2414"/>
<dbReference type="InterPro" id="IPR017853">
    <property type="entry name" value="GH"/>
</dbReference>
<dbReference type="Pfam" id="PF18564">
    <property type="entry name" value="Glyco_hydro_5_C"/>
    <property type="match status" value="1"/>
</dbReference>
<proteinExistence type="inferred from homology"/>
<evidence type="ECO:0000256" key="2">
    <source>
        <dbReference type="ARBA" id="ARBA00022801"/>
    </source>
</evidence>
<keyword evidence="2 6" id="KW-0378">Hydrolase</keyword>
<dbReference type="InterPro" id="IPR001547">
    <property type="entry name" value="Glyco_hydro_5"/>
</dbReference>